<feature type="domain" description="DUF1279" evidence="2">
    <location>
        <begin position="95"/>
        <end position="218"/>
    </location>
</feature>
<proteinExistence type="predicted"/>
<dbReference type="PANTHER" id="PTHR21377:SF0">
    <property type="entry name" value="PROTEIN FAM210B, MITOCHONDRIAL"/>
    <property type="match status" value="1"/>
</dbReference>
<dbReference type="InterPro" id="IPR045866">
    <property type="entry name" value="FAM210A/B-like"/>
</dbReference>
<feature type="region of interest" description="Disordered" evidence="1">
    <location>
        <begin position="27"/>
        <end position="86"/>
    </location>
</feature>
<organism evidence="3 4">
    <name type="scientific">Neohortaea acidophila</name>
    <dbReference type="NCBI Taxonomy" id="245834"/>
    <lineage>
        <taxon>Eukaryota</taxon>
        <taxon>Fungi</taxon>
        <taxon>Dikarya</taxon>
        <taxon>Ascomycota</taxon>
        <taxon>Pezizomycotina</taxon>
        <taxon>Dothideomycetes</taxon>
        <taxon>Dothideomycetidae</taxon>
        <taxon>Mycosphaerellales</taxon>
        <taxon>Teratosphaeriaceae</taxon>
        <taxon>Neohortaea</taxon>
    </lineage>
</organism>
<dbReference type="RefSeq" id="XP_033586421.1">
    <property type="nucleotide sequence ID" value="XM_033731600.1"/>
</dbReference>
<keyword evidence="4" id="KW-1185">Reference proteome</keyword>
<dbReference type="GO" id="GO:0005739">
    <property type="term" value="C:mitochondrion"/>
    <property type="evidence" value="ECO:0007669"/>
    <property type="project" value="TreeGrafter"/>
</dbReference>
<name>A0A6A6PJG6_9PEZI</name>
<dbReference type="OrthoDB" id="426386at2759"/>
<sequence>MLSIRSLSAHLGHLPPRTGVFRALSPRSSPLRQSLAQRRQPLSTRTRPTLSPSQQIRWRATRWQQPCKPRHNSGKSSPPAAQEAGSQASLSLSGRFKELSRKYGWAAVGVYFGLSVLDFPFCFLAVQLIGPDRIGEAEHAVVDWFWNTVGVVFPSMQAEDRALQDAVVEAEGREGVVGKAGHHKENASMCIWTQLLLAYGVHKSLIFFRVPLTAAVTPKVVKTLRSWGWNIGRAEKKIKAKV</sequence>
<dbReference type="GeneID" id="54472602"/>
<dbReference type="AlphaFoldDB" id="A0A6A6PJG6"/>
<dbReference type="InterPro" id="IPR009688">
    <property type="entry name" value="FAM210A/B-like_dom"/>
</dbReference>
<gene>
    <name evidence="3" type="ORF">BDY17DRAFT_256427</name>
</gene>
<reference evidence="3" key="1">
    <citation type="journal article" date="2020" name="Stud. Mycol.">
        <title>101 Dothideomycetes genomes: a test case for predicting lifestyles and emergence of pathogens.</title>
        <authorList>
            <person name="Haridas S."/>
            <person name="Albert R."/>
            <person name="Binder M."/>
            <person name="Bloem J."/>
            <person name="Labutti K."/>
            <person name="Salamov A."/>
            <person name="Andreopoulos B."/>
            <person name="Baker S."/>
            <person name="Barry K."/>
            <person name="Bills G."/>
            <person name="Bluhm B."/>
            <person name="Cannon C."/>
            <person name="Castanera R."/>
            <person name="Culley D."/>
            <person name="Daum C."/>
            <person name="Ezra D."/>
            <person name="Gonzalez J."/>
            <person name="Henrissat B."/>
            <person name="Kuo A."/>
            <person name="Liang C."/>
            <person name="Lipzen A."/>
            <person name="Lutzoni F."/>
            <person name="Magnuson J."/>
            <person name="Mondo S."/>
            <person name="Nolan M."/>
            <person name="Ohm R."/>
            <person name="Pangilinan J."/>
            <person name="Park H.-J."/>
            <person name="Ramirez L."/>
            <person name="Alfaro M."/>
            <person name="Sun H."/>
            <person name="Tritt A."/>
            <person name="Yoshinaga Y."/>
            <person name="Zwiers L.-H."/>
            <person name="Turgeon B."/>
            <person name="Goodwin S."/>
            <person name="Spatafora J."/>
            <person name="Crous P."/>
            <person name="Grigoriev I."/>
        </authorList>
    </citation>
    <scope>NUCLEOTIDE SEQUENCE</scope>
    <source>
        <strain evidence="3">CBS 113389</strain>
    </source>
</reference>
<dbReference type="EMBL" id="MU001640">
    <property type="protein sequence ID" value="KAF2479851.1"/>
    <property type="molecule type" value="Genomic_DNA"/>
</dbReference>
<dbReference type="Proteomes" id="UP000799767">
    <property type="component" value="Unassembled WGS sequence"/>
</dbReference>
<accession>A0A6A6PJG6</accession>
<dbReference type="PANTHER" id="PTHR21377">
    <property type="entry name" value="PROTEIN FAM210B, MITOCHONDRIAL"/>
    <property type="match status" value="1"/>
</dbReference>
<dbReference type="Pfam" id="PF06916">
    <property type="entry name" value="FAM210A-B_dom"/>
    <property type="match status" value="1"/>
</dbReference>
<feature type="compositionally biased region" description="Polar residues" evidence="1">
    <location>
        <begin position="40"/>
        <end position="56"/>
    </location>
</feature>
<evidence type="ECO:0000259" key="2">
    <source>
        <dbReference type="Pfam" id="PF06916"/>
    </source>
</evidence>
<feature type="compositionally biased region" description="Low complexity" evidence="1">
    <location>
        <begin position="27"/>
        <end position="36"/>
    </location>
</feature>
<evidence type="ECO:0000256" key="1">
    <source>
        <dbReference type="SAM" id="MobiDB-lite"/>
    </source>
</evidence>
<evidence type="ECO:0000313" key="4">
    <source>
        <dbReference type="Proteomes" id="UP000799767"/>
    </source>
</evidence>
<protein>
    <recommendedName>
        <fullName evidence="2">DUF1279 domain-containing protein</fullName>
    </recommendedName>
</protein>
<evidence type="ECO:0000313" key="3">
    <source>
        <dbReference type="EMBL" id="KAF2479851.1"/>
    </source>
</evidence>